<dbReference type="InterPro" id="IPR001401">
    <property type="entry name" value="Dynamin_GTPase"/>
</dbReference>
<dbReference type="Proteomes" id="UP001178507">
    <property type="component" value="Unassembled WGS sequence"/>
</dbReference>
<dbReference type="GO" id="GO:0005525">
    <property type="term" value="F:GTP binding"/>
    <property type="evidence" value="ECO:0007669"/>
    <property type="project" value="InterPro"/>
</dbReference>
<accession>A0AA36J2R9</accession>
<feature type="region of interest" description="Disordered" evidence="1">
    <location>
        <begin position="939"/>
        <end position="965"/>
    </location>
</feature>
<dbReference type="AlphaFoldDB" id="A0AA36J2R9"/>
<evidence type="ECO:0000256" key="1">
    <source>
        <dbReference type="SAM" id="MobiDB-lite"/>
    </source>
</evidence>
<dbReference type="InterPro" id="IPR027417">
    <property type="entry name" value="P-loop_NTPase"/>
</dbReference>
<dbReference type="SMART" id="SM00504">
    <property type="entry name" value="Ubox"/>
    <property type="match status" value="1"/>
</dbReference>
<dbReference type="InterPro" id="IPR045063">
    <property type="entry name" value="Dynamin_N"/>
</dbReference>
<evidence type="ECO:0000259" key="2">
    <source>
        <dbReference type="PROSITE" id="PS51698"/>
    </source>
</evidence>
<dbReference type="CDD" id="cd16655">
    <property type="entry name" value="RING-Ubox_WDSUB1-like"/>
    <property type="match status" value="1"/>
</dbReference>
<dbReference type="SUPFAM" id="SSF52540">
    <property type="entry name" value="P-loop containing nucleoside triphosphate hydrolases"/>
    <property type="match status" value="1"/>
</dbReference>
<dbReference type="Pfam" id="PF04564">
    <property type="entry name" value="U-box"/>
    <property type="match status" value="1"/>
</dbReference>
<dbReference type="GO" id="GO:0005739">
    <property type="term" value="C:mitochondrion"/>
    <property type="evidence" value="ECO:0007669"/>
    <property type="project" value="TreeGrafter"/>
</dbReference>
<dbReference type="GO" id="GO:0016020">
    <property type="term" value="C:membrane"/>
    <property type="evidence" value="ECO:0007669"/>
    <property type="project" value="TreeGrafter"/>
</dbReference>
<evidence type="ECO:0000313" key="4">
    <source>
        <dbReference type="Proteomes" id="UP001178507"/>
    </source>
</evidence>
<dbReference type="InterPro" id="IPR022812">
    <property type="entry name" value="Dynamin"/>
</dbReference>
<dbReference type="GO" id="GO:0005874">
    <property type="term" value="C:microtubule"/>
    <property type="evidence" value="ECO:0007669"/>
    <property type="project" value="TreeGrafter"/>
</dbReference>
<dbReference type="Pfam" id="PF00350">
    <property type="entry name" value="Dynamin_N"/>
    <property type="match status" value="1"/>
</dbReference>
<dbReference type="GO" id="GO:0006897">
    <property type="term" value="P:endocytosis"/>
    <property type="evidence" value="ECO:0007669"/>
    <property type="project" value="TreeGrafter"/>
</dbReference>
<dbReference type="GO" id="GO:0016567">
    <property type="term" value="P:protein ubiquitination"/>
    <property type="evidence" value="ECO:0007669"/>
    <property type="project" value="InterPro"/>
</dbReference>
<name>A0AA36J2R9_9DINO</name>
<dbReference type="PRINTS" id="PR00195">
    <property type="entry name" value="DYNAMIN"/>
</dbReference>
<dbReference type="GO" id="GO:0016559">
    <property type="term" value="P:peroxisome fission"/>
    <property type="evidence" value="ECO:0007669"/>
    <property type="project" value="TreeGrafter"/>
</dbReference>
<proteinExistence type="predicted"/>
<dbReference type="SMART" id="SM00053">
    <property type="entry name" value="DYNc"/>
    <property type="match status" value="1"/>
</dbReference>
<sequence length="965" mass="109109">MAPELTQLDDIFRQVARKFPEVTDWLCPIRGLLMEDPVKAEDGFNYERAAIQTWLEASDVSPQTRERMGKLLEENICLKGVIQQFKAFLKDGVREVTLAWTHGGLTDNTKRKVTLAPSDVESISRKEMCQELSKFFKELDPVEDLLHSTLDGLKVPKIVVVGDESAGKSTILEMLAMLPVFPRNARCCTRMAIHLRLRRTPGVSRATLTVSSAKGETKDVSMDMPQENGWLLVEEQMKRLQQELSEGSKIISDKKIIVEVHRPDVPCLDLVDLPGMVQSPPDKARQIEAIYEQQLNDDKSNGNQCIYLAVVAASGQAQPHTKKSVEFIVKHGLQGRTCGIFSKCDENNDADALRALTLGECTEDGESAESLGGIQLANGWVATMLKAPNGEHFKHHNFERIYLQQKQEADWFENPMVPDRKKHFASLLAGRAAGVFALVARVDAGYLKHLQENWKEFAVRRIFEKEAEAEFRLQLLGVVEDVDERQRLAQQEVQRRLGPDSEMTTMRNAFVKEVINETTEEQVRQVLKDFASGYSCEAHNFREVLKNKKDELMSILENVLKEMQACMVDKVQDILLASSKLCKDGVSDFNICTGSLRLYKQGACKSQWDVQEKLKEERIIQLCCYRDYVQAIVREHEKVCSQTMRNLREAGQEYINLLVDRRSPYLQVKSSFRHGKRKDSSDSRVVIQTDGHRDFVDDFLVCCLEHVPHPEQQQDLYKCIEVGAETPEARADFERLQEVRGLVKTARESVIRALAIGEDELQQMRWKFEVDQYAKEDAKEDLQMADVHHMEAESERATPASSQPRSAAPVAGPDLQEKCEEAADEVASARSVTSSGDTWGDTWEPVTSHSASTSEARPPSPSSVQEEKKPVEAKKEEPKKDEEKKPVETKKEEPKKEEAMISHKEKKPVEAKKEEPKKEEAMKGDKEFGYAKYWADGRAKEGGGEEACRGREGRAKEGGGGERRE</sequence>
<dbReference type="PROSITE" id="PS51698">
    <property type="entry name" value="U_BOX"/>
    <property type="match status" value="1"/>
</dbReference>
<dbReference type="GO" id="GO:0048312">
    <property type="term" value="P:intracellular distribution of mitochondria"/>
    <property type="evidence" value="ECO:0007669"/>
    <property type="project" value="TreeGrafter"/>
</dbReference>
<dbReference type="Gene3D" id="3.40.50.300">
    <property type="entry name" value="P-loop containing nucleotide triphosphate hydrolases"/>
    <property type="match status" value="1"/>
</dbReference>
<dbReference type="GO" id="GO:0004842">
    <property type="term" value="F:ubiquitin-protein transferase activity"/>
    <property type="evidence" value="ECO:0007669"/>
    <property type="project" value="InterPro"/>
</dbReference>
<protein>
    <recommendedName>
        <fullName evidence="2">U-box domain-containing protein</fullName>
    </recommendedName>
</protein>
<feature type="compositionally biased region" description="Polar residues" evidence="1">
    <location>
        <begin position="845"/>
        <end position="855"/>
    </location>
</feature>
<feature type="domain" description="U-box" evidence="2">
    <location>
        <begin position="20"/>
        <end position="92"/>
    </location>
</feature>
<dbReference type="PANTHER" id="PTHR11566">
    <property type="entry name" value="DYNAMIN"/>
    <property type="match status" value="1"/>
</dbReference>
<feature type="compositionally biased region" description="Basic and acidic residues" evidence="1">
    <location>
        <begin position="865"/>
        <end position="923"/>
    </location>
</feature>
<dbReference type="GO" id="GO:0003924">
    <property type="term" value="F:GTPase activity"/>
    <property type="evidence" value="ECO:0007669"/>
    <property type="project" value="InterPro"/>
</dbReference>
<dbReference type="EMBL" id="CAUJNA010003266">
    <property type="protein sequence ID" value="CAJ1397426.1"/>
    <property type="molecule type" value="Genomic_DNA"/>
</dbReference>
<organism evidence="3 4">
    <name type="scientific">Effrenium voratum</name>
    <dbReference type="NCBI Taxonomy" id="2562239"/>
    <lineage>
        <taxon>Eukaryota</taxon>
        <taxon>Sar</taxon>
        <taxon>Alveolata</taxon>
        <taxon>Dinophyceae</taxon>
        <taxon>Suessiales</taxon>
        <taxon>Symbiodiniaceae</taxon>
        <taxon>Effrenium</taxon>
    </lineage>
</organism>
<dbReference type="Gene3D" id="3.30.40.10">
    <property type="entry name" value="Zinc/RING finger domain, C3HC4 (zinc finger)"/>
    <property type="match status" value="1"/>
</dbReference>
<dbReference type="GO" id="GO:0008017">
    <property type="term" value="F:microtubule binding"/>
    <property type="evidence" value="ECO:0007669"/>
    <property type="project" value="TreeGrafter"/>
</dbReference>
<evidence type="ECO:0000313" key="3">
    <source>
        <dbReference type="EMBL" id="CAJ1397426.1"/>
    </source>
</evidence>
<dbReference type="PANTHER" id="PTHR11566:SF21">
    <property type="entry name" value="DYNAMIN RELATED PROTEIN 1, ISOFORM A"/>
    <property type="match status" value="1"/>
</dbReference>
<gene>
    <name evidence="3" type="ORF">EVOR1521_LOCUS21446</name>
</gene>
<comment type="caution">
    <text evidence="3">The sequence shown here is derived from an EMBL/GenBank/DDBJ whole genome shotgun (WGS) entry which is preliminary data.</text>
</comment>
<keyword evidence="4" id="KW-1185">Reference proteome</keyword>
<dbReference type="InterPro" id="IPR003613">
    <property type="entry name" value="Ubox_domain"/>
</dbReference>
<reference evidence="3" key="1">
    <citation type="submission" date="2023-08" db="EMBL/GenBank/DDBJ databases">
        <authorList>
            <person name="Chen Y."/>
            <person name="Shah S."/>
            <person name="Dougan E. K."/>
            <person name="Thang M."/>
            <person name="Chan C."/>
        </authorList>
    </citation>
    <scope>NUCLEOTIDE SEQUENCE</scope>
</reference>
<dbReference type="SUPFAM" id="SSF57850">
    <property type="entry name" value="RING/U-box"/>
    <property type="match status" value="1"/>
</dbReference>
<feature type="region of interest" description="Disordered" evidence="1">
    <location>
        <begin position="789"/>
        <end position="923"/>
    </location>
</feature>
<dbReference type="GO" id="GO:0000266">
    <property type="term" value="P:mitochondrial fission"/>
    <property type="evidence" value="ECO:0007669"/>
    <property type="project" value="TreeGrafter"/>
</dbReference>
<dbReference type="InterPro" id="IPR013083">
    <property type="entry name" value="Znf_RING/FYVE/PHD"/>
</dbReference>